<organism evidence="1">
    <name type="scientific">marine sediment metagenome</name>
    <dbReference type="NCBI Taxonomy" id="412755"/>
    <lineage>
        <taxon>unclassified sequences</taxon>
        <taxon>metagenomes</taxon>
        <taxon>ecological metagenomes</taxon>
    </lineage>
</organism>
<protein>
    <submittedName>
        <fullName evidence="1">Uncharacterized protein</fullName>
    </submittedName>
</protein>
<dbReference type="EMBL" id="LAZR01026462">
    <property type="protein sequence ID" value="KKL68654.1"/>
    <property type="molecule type" value="Genomic_DNA"/>
</dbReference>
<sequence length="85" mass="10131">MKKPKRKKPKFYKGQVVKTRCGTPVSEPYWIFLQITTMRFNPEFGGWNYGSDREQLSWHPFMESELRPLTAKEIGPCRYCQERGQ</sequence>
<comment type="caution">
    <text evidence="1">The sequence shown here is derived from an EMBL/GenBank/DDBJ whole genome shotgun (WGS) entry which is preliminary data.</text>
</comment>
<accession>A0A0F9E3S1</accession>
<evidence type="ECO:0000313" key="1">
    <source>
        <dbReference type="EMBL" id="KKL68654.1"/>
    </source>
</evidence>
<dbReference type="AlphaFoldDB" id="A0A0F9E3S1"/>
<reference evidence="1" key="1">
    <citation type="journal article" date="2015" name="Nature">
        <title>Complex archaea that bridge the gap between prokaryotes and eukaryotes.</title>
        <authorList>
            <person name="Spang A."/>
            <person name="Saw J.H."/>
            <person name="Jorgensen S.L."/>
            <person name="Zaremba-Niedzwiedzka K."/>
            <person name="Martijn J."/>
            <person name="Lind A.E."/>
            <person name="van Eijk R."/>
            <person name="Schleper C."/>
            <person name="Guy L."/>
            <person name="Ettema T.J."/>
        </authorList>
    </citation>
    <scope>NUCLEOTIDE SEQUENCE</scope>
</reference>
<proteinExistence type="predicted"/>
<name>A0A0F9E3S1_9ZZZZ</name>
<gene>
    <name evidence="1" type="ORF">LCGC14_2122760</name>
</gene>